<dbReference type="PANTHER" id="PTHR23116:SF36">
    <property type="entry name" value="HARMONIN"/>
    <property type="match status" value="1"/>
</dbReference>
<evidence type="ECO:0000256" key="1">
    <source>
        <dbReference type="ARBA" id="ARBA00022737"/>
    </source>
</evidence>
<dbReference type="Proteomes" id="UP000663880">
    <property type="component" value="Unassembled WGS sequence"/>
</dbReference>
<dbReference type="GO" id="GO:0005929">
    <property type="term" value="C:cilium"/>
    <property type="evidence" value="ECO:0007669"/>
    <property type="project" value="TreeGrafter"/>
</dbReference>
<keyword evidence="3" id="KW-1185">Reference proteome</keyword>
<dbReference type="InterPro" id="IPR051844">
    <property type="entry name" value="USH2_Complex_Protein"/>
</dbReference>
<evidence type="ECO:0008006" key="4">
    <source>
        <dbReference type="Google" id="ProtNLM"/>
    </source>
</evidence>
<evidence type="ECO:0000313" key="2">
    <source>
        <dbReference type="EMBL" id="CAF4954505.1"/>
    </source>
</evidence>
<dbReference type="SUPFAM" id="SSF50156">
    <property type="entry name" value="PDZ domain-like"/>
    <property type="match status" value="1"/>
</dbReference>
<dbReference type="GO" id="GO:0002142">
    <property type="term" value="C:stereocilia ankle link complex"/>
    <property type="evidence" value="ECO:0007669"/>
    <property type="project" value="TreeGrafter"/>
</dbReference>
<comment type="caution">
    <text evidence="2">The sequence shown here is derived from an EMBL/GenBank/DDBJ whole genome shotgun (WGS) entry which is preliminary data.</text>
</comment>
<dbReference type="PANTHER" id="PTHR23116">
    <property type="entry name" value="PDZ DOMAIN CONTAINING WHIRLIN AND HARMONIN-RELATED"/>
    <property type="match status" value="1"/>
</dbReference>
<sequence length="80" mass="8749">MYATSTTPTSGSRGDLSGAAERRVRVIRLLRPRKAAPAFGFSLRGGKEYATGFFVSKVEHSSEAHLQGLKVRHITAYKVL</sequence>
<evidence type="ECO:0000313" key="3">
    <source>
        <dbReference type="Proteomes" id="UP000663880"/>
    </source>
</evidence>
<proteinExistence type="predicted"/>
<dbReference type="OrthoDB" id="6021951at2759"/>
<protein>
    <recommendedName>
        <fullName evidence="4">PDZ domain-containing protein</fullName>
    </recommendedName>
</protein>
<gene>
    <name evidence="2" type="ORF">PMACD_LOCUS16047</name>
</gene>
<organism evidence="2 3">
    <name type="scientific">Pieris macdunnoughi</name>
    <dbReference type="NCBI Taxonomy" id="345717"/>
    <lineage>
        <taxon>Eukaryota</taxon>
        <taxon>Metazoa</taxon>
        <taxon>Ecdysozoa</taxon>
        <taxon>Arthropoda</taxon>
        <taxon>Hexapoda</taxon>
        <taxon>Insecta</taxon>
        <taxon>Pterygota</taxon>
        <taxon>Neoptera</taxon>
        <taxon>Endopterygota</taxon>
        <taxon>Lepidoptera</taxon>
        <taxon>Glossata</taxon>
        <taxon>Ditrysia</taxon>
        <taxon>Papilionoidea</taxon>
        <taxon>Pieridae</taxon>
        <taxon>Pierinae</taxon>
        <taxon>Pieris</taxon>
    </lineage>
</organism>
<reference evidence="2" key="1">
    <citation type="submission" date="2021-02" db="EMBL/GenBank/DDBJ databases">
        <authorList>
            <person name="Steward A R."/>
        </authorList>
    </citation>
    <scope>NUCLEOTIDE SEQUENCE</scope>
</reference>
<dbReference type="EMBL" id="CAJOBZ010000077">
    <property type="protein sequence ID" value="CAF4954505.1"/>
    <property type="molecule type" value="Genomic_DNA"/>
</dbReference>
<keyword evidence="1" id="KW-0677">Repeat</keyword>
<dbReference type="GO" id="GO:0005886">
    <property type="term" value="C:plasma membrane"/>
    <property type="evidence" value="ECO:0007669"/>
    <property type="project" value="TreeGrafter"/>
</dbReference>
<dbReference type="Gene3D" id="2.30.42.10">
    <property type="match status" value="1"/>
</dbReference>
<dbReference type="GO" id="GO:0032426">
    <property type="term" value="C:stereocilium tip"/>
    <property type="evidence" value="ECO:0007669"/>
    <property type="project" value="TreeGrafter"/>
</dbReference>
<dbReference type="AlphaFoldDB" id="A0A821YI30"/>
<name>A0A821YI30_9NEOP</name>
<accession>A0A821YI30</accession>
<dbReference type="InterPro" id="IPR036034">
    <property type="entry name" value="PDZ_sf"/>
</dbReference>